<evidence type="ECO:0000256" key="7">
    <source>
        <dbReference type="ARBA" id="ARBA00049442"/>
    </source>
</evidence>
<evidence type="ECO:0000256" key="4">
    <source>
        <dbReference type="ARBA" id="ARBA00022857"/>
    </source>
</evidence>
<dbReference type="PANTHER" id="PTHR21089:SF1">
    <property type="entry name" value="BIFUNCTIONAL 3-DEHYDROQUINATE DEHYDRATASE_SHIKIMATE DEHYDROGENASE, CHLOROPLASTIC"/>
    <property type="match status" value="1"/>
</dbReference>
<comment type="catalytic activity">
    <reaction evidence="7 8">
        <text>shikimate + NADP(+) = 3-dehydroshikimate + NADPH + H(+)</text>
        <dbReference type="Rhea" id="RHEA:17737"/>
        <dbReference type="ChEBI" id="CHEBI:15378"/>
        <dbReference type="ChEBI" id="CHEBI:16630"/>
        <dbReference type="ChEBI" id="CHEBI:36208"/>
        <dbReference type="ChEBI" id="CHEBI:57783"/>
        <dbReference type="ChEBI" id="CHEBI:58349"/>
        <dbReference type="EC" id="1.1.1.25"/>
    </reaction>
</comment>
<feature type="binding site" evidence="8">
    <location>
        <position position="249"/>
    </location>
    <ligand>
        <name>shikimate</name>
        <dbReference type="ChEBI" id="CHEBI:36208"/>
    </ligand>
</feature>
<gene>
    <name evidence="8 12" type="primary">aroE</name>
    <name evidence="12" type="ORF">EHSB41UT_02161</name>
</gene>
<evidence type="ECO:0000313" key="12">
    <source>
        <dbReference type="EMBL" id="SMA46393.1"/>
    </source>
</evidence>
<dbReference type="NCBIfam" id="TIGR00507">
    <property type="entry name" value="aroE"/>
    <property type="match status" value="1"/>
</dbReference>
<organism evidence="12 13">
    <name type="scientific">Parendozoicomonas haliclonae</name>
    <dbReference type="NCBI Taxonomy" id="1960125"/>
    <lineage>
        <taxon>Bacteria</taxon>
        <taxon>Pseudomonadati</taxon>
        <taxon>Pseudomonadota</taxon>
        <taxon>Gammaproteobacteria</taxon>
        <taxon>Oceanospirillales</taxon>
        <taxon>Endozoicomonadaceae</taxon>
        <taxon>Parendozoicomonas</taxon>
    </lineage>
</organism>
<dbReference type="Pfam" id="PF18317">
    <property type="entry name" value="SDH_C"/>
    <property type="match status" value="1"/>
</dbReference>
<sequence length="276" mass="30127">MTVPADQYAVMGNPIEHSKSPIIHTLFAARTGEAIRYEAELVELWDFKDAVARFFENKGRGLNITVPFKQEAWELASQLTERARLSGAVNTLWQDDNGELWGDTTDGVGLVRDITVNHQSTIAGKNVLVLGAGGAVRGVLEPLLAEKPAQVVIANRTVSRADELAKLFADYGKLTACGFTEAEGPFDLVINGTSASLQGECPPLPPSAITPDTIVYDMMYGATDTAFIQWAKDQGAVHTMDGLGMLVEQAAESFFIWRGVRPDTQEIVEEIRQYLL</sequence>
<keyword evidence="3 8" id="KW-0028">Amino-acid biosynthesis</keyword>
<feature type="binding site" evidence="8">
    <location>
        <begin position="155"/>
        <end position="160"/>
    </location>
    <ligand>
        <name>NADP(+)</name>
        <dbReference type="ChEBI" id="CHEBI:58349"/>
    </ligand>
</feature>
<accession>A0A1X7AJT0</accession>
<evidence type="ECO:0000256" key="6">
    <source>
        <dbReference type="ARBA" id="ARBA00023141"/>
    </source>
</evidence>
<protein>
    <recommendedName>
        <fullName evidence="2 8">Shikimate dehydrogenase (NADP(+))</fullName>
        <shortName evidence="8">SDH</shortName>
        <ecNumber evidence="2 8">1.1.1.25</ecNumber>
    </recommendedName>
</protein>
<evidence type="ECO:0000259" key="10">
    <source>
        <dbReference type="Pfam" id="PF08501"/>
    </source>
</evidence>
<feature type="binding site" evidence="8">
    <location>
        <position position="65"/>
    </location>
    <ligand>
        <name>shikimate</name>
        <dbReference type="ChEBI" id="CHEBI:36208"/>
    </ligand>
</feature>
<dbReference type="InterPro" id="IPR046346">
    <property type="entry name" value="Aminoacid_DH-like_N_sf"/>
</dbReference>
<dbReference type="InterPro" id="IPR011342">
    <property type="entry name" value="Shikimate_DH"/>
</dbReference>
<feature type="binding site" evidence="8">
    <location>
        <position position="90"/>
    </location>
    <ligand>
        <name>shikimate</name>
        <dbReference type="ChEBI" id="CHEBI:36208"/>
    </ligand>
</feature>
<proteinExistence type="inferred from homology"/>
<dbReference type="InterPro" id="IPR036291">
    <property type="entry name" value="NAD(P)-bd_dom_sf"/>
</dbReference>
<evidence type="ECO:0000256" key="2">
    <source>
        <dbReference type="ARBA" id="ARBA00012962"/>
    </source>
</evidence>
<dbReference type="Gene3D" id="3.40.50.10860">
    <property type="entry name" value="Leucine Dehydrogenase, chain A, domain 1"/>
    <property type="match status" value="1"/>
</dbReference>
<dbReference type="InterPro" id="IPR041121">
    <property type="entry name" value="SDH_C"/>
</dbReference>
<dbReference type="Pfam" id="PF01488">
    <property type="entry name" value="Shikimate_DH"/>
    <property type="match status" value="1"/>
</dbReference>
<keyword evidence="13" id="KW-1185">Reference proteome</keyword>
<evidence type="ECO:0000256" key="1">
    <source>
        <dbReference type="ARBA" id="ARBA00004871"/>
    </source>
</evidence>
<feature type="binding site" evidence="8">
    <location>
        <position position="220"/>
    </location>
    <ligand>
        <name>shikimate</name>
        <dbReference type="ChEBI" id="CHEBI:36208"/>
    </ligand>
</feature>
<comment type="similarity">
    <text evidence="8">Belongs to the shikimate dehydrogenase family.</text>
</comment>
<feature type="binding site" evidence="8">
    <location>
        <position position="218"/>
    </location>
    <ligand>
        <name>NADP(+)</name>
        <dbReference type="ChEBI" id="CHEBI:58349"/>
    </ligand>
</feature>
<dbReference type="InterPro" id="IPR022893">
    <property type="entry name" value="Shikimate_DH_fam"/>
</dbReference>
<dbReference type="GO" id="GO:0009423">
    <property type="term" value="P:chorismate biosynthetic process"/>
    <property type="evidence" value="ECO:0007669"/>
    <property type="project" value="UniProtKB-UniRule"/>
</dbReference>
<feature type="active site" description="Proton acceptor" evidence="8">
    <location>
        <position position="69"/>
    </location>
</feature>
<feature type="binding site" evidence="8">
    <location>
        <position position="106"/>
    </location>
    <ligand>
        <name>shikimate</name>
        <dbReference type="ChEBI" id="CHEBI:36208"/>
    </ligand>
</feature>
<name>A0A1X7AJT0_9GAMM</name>
<dbReference type="HAMAP" id="MF_00222">
    <property type="entry name" value="Shikimate_DH_AroE"/>
    <property type="match status" value="1"/>
</dbReference>
<dbReference type="InterPro" id="IPR006151">
    <property type="entry name" value="Shikm_DH/Glu-tRNA_Rdtase"/>
</dbReference>
<keyword evidence="5 8" id="KW-0560">Oxidoreductase</keyword>
<reference evidence="12 13" key="1">
    <citation type="submission" date="2017-03" db="EMBL/GenBank/DDBJ databases">
        <authorList>
            <person name="Afonso C.L."/>
            <person name="Miller P.J."/>
            <person name="Scott M.A."/>
            <person name="Spackman E."/>
            <person name="Goraichik I."/>
            <person name="Dimitrov K.M."/>
            <person name="Suarez D.L."/>
            <person name="Swayne D.E."/>
        </authorList>
    </citation>
    <scope>NUCLEOTIDE SEQUENCE [LARGE SCALE GENOMIC DNA]</scope>
    <source>
        <strain evidence="12">SB41UT1</strain>
    </source>
</reference>
<dbReference type="InterPro" id="IPR013708">
    <property type="entry name" value="Shikimate_DH-bd_N"/>
</dbReference>
<dbReference type="GO" id="GO:0008652">
    <property type="term" value="P:amino acid biosynthetic process"/>
    <property type="evidence" value="ECO:0007669"/>
    <property type="project" value="UniProtKB-KW"/>
</dbReference>
<dbReference type="NCBIfam" id="NF001310">
    <property type="entry name" value="PRK00258.1-2"/>
    <property type="match status" value="1"/>
</dbReference>
<keyword evidence="4 8" id="KW-0521">NADP</keyword>
<dbReference type="SUPFAM" id="SSF51735">
    <property type="entry name" value="NAD(P)-binding Rossmann-fold domains"/>
    <property type="match status" value="1"/>
</dbReference>
<dbReference type="GO" id="GO:0004764">
    <property type="term" value="F:shikimate 3-dehydrogenase (NADP+) activity"/>
    <property type="evidence" value="ECO:0007669"/>
    <property type="project" value="UniProtKB-UniRule"/>
</dbReference>
<comment type="function">
    <text evidence="8">Involved in the biosynthesis of the chorismate, which leads to the biosynthesis of aromatic amino acids. Catalyzes the reversible NADPH linked reduction of 3-dehydroshikimate (DHSA) to yield shikimate (SA).</text>
</comment>
<evidence type="ECO:0000313" key="13">
    <source>
        <dbReference type="Proteomes" id="UP000196573"/>
    </source>
</evidence>
<feature type="binding site" evidence="8">
    <location>
        <position position="242"/>
    </location>
    <ligand>
        <name>NADP(+)</name>
        <dbReference type="ChEBI" id="CHEBI:58349"/>
    </ligand>
</feature>
<dbReference type="GO" id="GO:0050661">
    <property type="term" value="F:NADP binding"/>
    <property type="evidence" value="ECO:0007669"/>
    <property type="project" value="InterPro"/>
</dbReference>
<dbReference type="GO" id="GO:0009073">
    <property type="term" value="P:aromatic amino acid family biosynthetic process"/>
    <property type="evidence" value="ECO:0007669"/>
    <property type="project" value="UniProtKB-KW"/>
</dbReference>
<evidence type="ECO:0000256" key="8">
    <source>
        <dbReference type="HAMAP-Rule" id="MF_00222"/>
    </source>
</evidence>
<feature type="domain" description="Shikimate dehydrogenase substrate binding N-terminal" evidence="10">
    <location>
        <begin position="10"/>
        <end position="92"/>
    </location>
</feature>
<dbReference type="SUPFAM" id="SSF53223">
    <property type="entry name" value="Aminoacid dehydrogenase-like, N-terminal domain"/>
    <property type="match status" value="1"/>
</dbReference>
<feature type="domain" description="SDH C-terminal" evidence="11">
    <location>
        <begin position="242"/>
        <end position="271"/>
    </location>
</feature>
<dbReference type="GO" id="GO:0005829">
    <property type="term" value="C:cytosol"/>
    <property type="evidence" value="ECO:0007669"/>
    <property type="project" value="TreeGrafter"/>
</dbReference>
<dbReference type="GO" id="GO:0019632">
    <property type="term" value="P:shikimate metabolic process"/>
    <property type="evidence" value="ECO:0007669"/>
    <property type="project" value="InterPro"/>
</dbReference>
<dbReference type="Pfam" id="PF08501">
    <property type="entry name" value="Shikimate_dh_N"/>
    <property type="match status" value="1"/>
</dbReference>
<dbReference type="UniPathway" id="UPA00053">
    <property type="reaction ID" value="UER00087"/>
</dbReference>
<evidence type="ECO:0000259" key="11">
    <source>
        <dbReference type="Pfam" id="PF18317"/>
    </source>
</evidence>
<comment type="pathway">
    <text evidence="1 8">Metabolic intermediate biosynthesis; chorismate biosynthesis; chorismate from D-erythrose 4-phosphate and phosphoenolpyruvate: step 4/7.</text>
</comment>
<dbReference type="RefSeq" id="WP_087109670.1">
    <property type="nucleotide sequence ID" value="NZ_CBCSCN010000002.1"/>
</dbReference>
<comment type="subunit">
    <text evidence="8">Homodimer.</text>
</comment>
<feature type="binding site" evidence="8">
    <location>
        <begin position="18"/>
        <end position="20"/>
    </location>
    <ligand>
        <name>shikimate</name>
        <dbReference type="ChEBI" id="CHEBI:36208"/>
    </ligand>
</feature>
<dbReference type="PANTHER" id="PTHR21089">
    <property type="entry name" value="SHIKIMATE DEHYDROGENASE"/>
    <property type="match status" value="1"/>
</dbReference>
<dbReference type="EMBL" id="FWPT01000004">
    <property type="protein sequence ID" value="SMA46393.1"/>
    <property type="molecule type" value="Genomic_DNA"/>
</dbReference>
<dbReference type="FunFam" id="3.40.50.10860:FF:000006">
    <property type="entry name" value="Shikimate dehydrogenase (NADP(+))"/>
    <property type="match status" value="1"/>
</dbReference>
<feature type="domain" description="Quinate/shikimate 5-dehydrogenase/glutamyl-tRNA reductase" evidence="9">
    <location>
        <begin position="120"/>
        <end position="195"/>
    </location>
</feature>
<feature type="binding site" evidence="8">
    <location>
        <begin position="131"/>
        <end position="135"/>
    </location>
    <ligand>
        <name>NADP(+)</name>
        <dbReference type="ChEBI" id="CHEBI:58349"/>
    </ligand>
</feature>
<dbReference type="OrthoDB" id="9776868at2"/>
<evidence type="ECO:0000256" key="5">
    <source>
        <dbReference type="ARBA" id="ARBA00023002"/>
    </source>
</evidence>
<dbReference type="AlphaFoldDB" id="A0A1X7AJT0"/>
<dbReference type="Proteomes" id="UP000196573">
    <property type="component" value="Unassembled WGS sequence"/>
</dbReference>
<dbReference type="Gene3D" id="3.40.50.720">
    <property type="entry name" value="NAD(P)-binding Rossmann-like Domain"/>
    <property type="match status" value="1"/>
</dbReference>
<keyword evidence="6 8" id="KW-0057">Aromatic amino acid biosynthesis</keyword>
<feature type="binding site" evidence="8">
    <location>
        <position position="81"/>
    </location>
    <ligand>
        <name>NADP(+)</name>
        <dbReference type="ChEBI" id="CHEBI:58349"/>
    </ligand>
</feature>
<dbReference type="EC" id="1.1.1.25" evidence="2 8"/>
<evidence type="ECO:0000256" key="3">
    <source>
        <dbReference type="ARBA" id="ARBA00022605"/>
    </source>
</evidence>
<evidence type="ECO:0000259" key="9">
    <source>
        <dbReference type="Pfam" id="PF01488"/>
    </source>
</evidence>
<dbReference type="CDD" id="cd01065">
    <property type="entry name" value="NAD_bind_Shikimate_DH"/>
    <property type="match status" value="1"/>
</dbReference>
<dbReference type="FunFam" id="3.40.50.720:FF:000104">
    <property type="entry name" value="Shikimate dehydrogenase (NADP(+))"/>
    <property type="match status" value="1"/>
</dbReference>